<accession>A0A6M0RZ36</accession>
<dbReference type="GO" id="GO:0016787">
    <property type="term" value="F:hydrolase activity"/>
    <property type="evidence" value="ECO:0007669"/>
    <property type="project" value="UniProtKB-KW"/>
</dbReference>
<dbReference type="Gene3D" id="1.10.490.20">
    <property type="entry name" value="Phycocyanins"/>
    <property type="match status" value="1"/>
</dbReference>
<dbReference type="EMBL" id="QZCE01000001">
    <property type="protein sequence ID" value="NEZ61200.1"/>
    <property type="molecule type" value="Genomic_DNA"/>
</dbReference>
<dbReference type="InterPro" id="IPR009050">
    <property type="entry name" value="Globin-like_sf"/>
</dbReference>
<comment type="caution">
    <text evidence="5">The sequence shown here is derived from an EMBL/GenBank/DDBJ whole genome shotgun (WGS) entry which is preliminary data.</text>
</comment>
<dbReference type="AlphaFoldDB" id="A0A6M0RZ36"/>
<dbReference type="Pfam" id="PF00502">
    <property type="entry name" value="Phycobilisome"/>
    <property type="match status" value="1"/>
</dbReference>
<name>A0A6M0RZ36_9CYAN</name>
<evidence type="ECO:0000313" key="6">
    <source>
        <dbReference type="Proteomes" id="UP000473574"/>
    </source>
</evidence>
<dbReference type="GO" id="GO:0015979">
    <property type="term" value="P:photosynthesis"/>
    <property type="evidence" value="ECO:0007669"/>
    <property type="project" value="InterPro"/>
</dbReference>
<dbReference type="GO" id="GO:0030089">
    <property type="term" value="C:phycobilisome"/>
    <property type="evidence" value="ECO:0007669"/>
    <property type="project" value="InterPro"/>
</dbReference>
<organism evidence="5 6">
    <name type="scientific">Adonisia turfae CCMR0082</name>
    <dbReference type="NCBI Taxonomy" id="2304604"/>
    <lineage>
        <taxon>Bacteria</taxon>
        <taxon>Bacillati</taxon>
        <taxon>Cyanobacteriota</taxon>
        <taxon>Adonisia</taxon>
        <taxon>Adonisia turfae</taxon>
    </lineage>
</organism>
<feature type="non-terminal residue" evidence="5">
    <location>
        <position position="1"/>
    </location>
</feature>
<evidence type="ECO:0000256" key="4">
    <source>
        <dbReference type="SAM" id="MobiDB-lite"/>
    </source>
</evidence>
<dbReference type="Proteomes" id="UP000473574">
    <property type="component" value="Unassembled WGS sequence"/>
</dbReference>
<dbReference type="InterPro" id="IPR038719">
    <property type="entry name" value="Phycobilisome_asu/bsu_sf"/>
</dbReference>
<evidence type="ECO:0000256" key="3">
    <source>
        <dbReference type="ARBA" id="ARBA00023307"/>
    </source>
</evidence>
<keyword evidence="3" id="KW-0089">Bile pigment</keyword>
<sequence>LNGLKETYAALGVPATSTVRAVQIMKAQATAHIKDEPSEARAGARLRKMGSP</sequence>
<feature type="non-terminal residue" evidence="5">
    <location>
        <position position="52"/>
    </location>
</feature>
<proteinExistence type="inferred from homology"/>
<protein>
    <submittedName>
        <fullName evidence="5">Bleomycin hydrolase</fullName>
    </submittedName>
</protein>
<reference evidence="5 6" key="1">
    <citation type="journal article" date="2020" name="Microb. Ecol.">
        <title>Ecogenomics of the Marine Benthic Filamentous Cyanobacterium Adonisia.</title>
        <authorList>
            <person name="Walter J.M."/>
            <person name="Coutinho F.H."/>
            <person name="Leomil L."/>
            <person name="Hargreaves P.I."/>
            <person name="Campeao M.E."/>
            <person name="Vieira V.V."/>
            <person name="Silva B.S."/>
            <person name="Fistarol G.O."/>
            <person name="Salomon P.S."/>
            <person name="Sawabe T."/>
            <person name="Mino S."/>
            <person name="Hosokawa M."/>
            <person name="Miyashita H."/>
            <person name="Maruyama F."/>
            <person name="van Verk M.C."/>
            <person name="Dutilh B.E."/>
            <person name="Thompson C.C."/>
            <person name="Thompson F.L."/>
        </authorList>
    </citation>
    <scope>NUCLEOTIDE SEQUENCE [LARGE SCALE GENOMIC DNA]</scope>
    <source>
        <strain evidence="5 6">CCMR0082</strain>
    </source>
</reference>
<keyword evidence="5" id="KW-0378">Hydrolase</keyword>
<evidence type="ECO:0000256" key="2">
    <source>
        <dbReference type="ARBA" id="ARBA00022991"/>
    </source>
</evidence>
<feature type="region of interest" description="Disordered" evidence="4">
    <location>
        <begin position="31"/>
        <end position="52"/>
    </location>
</feature>
<keyword evidence="2" id="KW-0157">Chromophore</keyword>
<gene>
    <name evidence="5" type="ORF">D0962_00135</name>
</gene>
<comment type="similarity">
    <text evidence="1">Belongs to the phycobiliprotein family.</text>
</comment>
<evidence type="ECO:0000256" key="1">
    <source>
        <dbReference type="ARBA" id="ARBA00008182"/>
    </source>
</evidence>
<dbReference type="SUPFAM" id="SSF46458">
    <property type="entry name" value="Globin-like"/>
    <property type="match status" value="1"/>
</dbReference>
<dbReference type="InterPro" id="IPR012128">
    <property type="entry name" value="Phycobilisome_asu/bsu"/>
</dbReference>
<evidence type="ECO:0000313" key="5">
    <source>
        <dbReference type="EMBL" id="NEZ61200.1"/>
    </source>
</evidence>